<dbReference type="AlphaFoldDB" id="A0ABD2NN68"/>
<comment type="caution">
    <text evidence="1">The sequence shown here is derived from an EMBL/GenBank/DDBJ whole genome shotgun (WGS) entry which is preliminary data.</text>
</comment>
<evidence type="ECO:0000313" key="1">
    <source>
        <dbReference type="EMBL" id="KAL3279740.1"/>
    </source>
</evidence>
<proteinExistence type="predicted"/>
<protein>
    <submittedName>
        <fullName evidence="1">Uncharacterized protein</fullName>
    </submittedName>
</protein>
<accession>A0ABD2NN68</accession>
<dbReference type="Proteomes" id="UP001516400">
    <property type="component" value="Unassembled WGS sequence"/>
</dbReference>
<sequence length="107" mass="13157">MNICNALVLNKNKIYSNLEQRDIELQYCGYRINLNTKEIWLNWNLTNVNVNHQFKLWYDSMYYQPNSYLSEVMKFRSLNFFFSKIVFNTNYNYEESILKFIFKVCFI</sequence>
<name>A0ABD2NN68_9CUCU</name>
<organism evidence="1 2">
    <name type="scientific">Cryptolaemus montrouzieri</name>
    <dbReference type="NCBI Taxonomy" id="559131"/>
    <lineage>
        <taxon>Eukaryota</taxon>
        <taxon>Metazoa</taxon>
        <taxon>Ecdysozoa</taxon>
        <taxon>Arthropoda</taxon>
        <taxon>Hexapoda</taxon>
        <taxon>Insecta</taxon>
        <taxon>Pterygota</taxon>
        <taxon>Neoptera</taxon>
        <taxon>Endopterygota</taxon>
        <taxon>Coleoptera</taxon>
        <taxon>Polyphaga</taxon>
        <taxon>Cucujiformia</taxon>
        <taxon>Coccinelloidea</taxon>
        <taxon>Coccinellidae</taxon>
        <taxon>Scymninae</taxon>
        <taxon>Scymnini</taxon>
        <taxon>Cryptolaemus</taxon>
    </lineage>
</organism>
<gene>
    <name evidence="1" type="ORF">HHI36_017248</name>
</gene>
<keyword evidence="2" id="KW-1185">Reference proteome</keyword>
<dbReference type="EMBL" id="JABFTP020000124">
    <property type="protein sequence ID" value="KAL3279740.1"/>
    <property type="molecule type" value="Genomic_DNA"/>
</dbReference>
<evidence type="ECO:0000313" key="2">
    <source>
        <dbReference type="Proteomes" id="UP001516400"/>
    </source>
</evidence>
<reference evidence="1 2" key="1">
    <citation type="journal article" date="2021" name="BMC Biol.">
        <title>Horizontally acquired antibacterial genes associated with adaptive radiation of ladybird beetles.</title>
        <authorList>
            <person name="Li H.S."/>
            <person name="Tang X.F."/>
            <person name="Huang Y.H."/>
            <person name="Xu Z.Y."/>
            <person name="Chen M.L."/>
            <person name="Du X.Y."/>
            <person name="Qiu B.Y."/>
            <person name="Chen P.T."/>
            <person name="Zhang W."/>
            <person name="Slipinski A."/>
            <person name="Escalona H.E."/>
            <person name="Waterhouse R.M."/>
            <person name="Zwick A."/>
            <person name="Pang H."/>
        </authorList>
    </citation>
    <scope>NUCLEOTIDE SEQUENCE [LARGE SCALE GENOMIC DNA]</scope>
    <source>
        <strain evidence="1">SYSU2018</strain>
    </source>
</reference>